<organism evidence="2 3">
    <name type="scientific">Coemansia thaxteri</name>
    <dbReference type="NCBI Taxonomy" id="2663907"/>
    <lineage>
        <taxon>Eukaryota</taxon>
        <taxon>Fungi</taxon>
        <taxon>Fungi incertae sedis</taxon>
        <taxon>Zoopagomycota</taxon>
        <taxon>Kickxellomycotina</taxon>
        <taxon>Kickxellomycetes</taxon>
        <taxon>Kickxellales</taxon>
        <taxon>Kickxellaceae</taxon>
        <taxon>Coemansia</taxon>
    </lineage>
</organism>
<feature type="compositionally biased region" description="Pro residues" evidence="1">
    <location>
        <begin position="367"/>
        <end position="381"/>
    </location>
</feature>
<name>A0A9W8BHZ1_9FUNG</name>
<feature type="compositionally biased region" description="Low complexity" evidence="1">
    <location>
        <begin position="264"/>
        <end position="289"/>
    </location>
</feature>
<feature type="compositionally biased region" description="Low complexity" evidence="1">
    <location>
        <begin position="882"/>
        <end position="891"/>
    </location>
</feature>
<feature type="compositionally biased region" description="Polar residues" evidence="1">
    <location>
        <begin position="25"/>
        <end position="35"/>
    </location>
</feature>
<feature type="compositionally biased region" description="Polar residues" evidence="1">
    <location>
        <begin position="382"/>
        <end position="393"/>
    </location>
</feature>
<feature type="compositionally biased region" description="Pro residues" evidence="1">
    <location>
        <begin position="310"/>
        <end position="321"/>
    </location>
</feature>
<proteinExistence type="predicted"/>
<feature type="compositionally biased region" description="Low complexity" evidence="1">
    <location>
        <begin position="754"/>
        <end position="772"/>
    </location>
</feature>
<gene>
    <name evidence="2" type="ORF">H4R26_001723</name>
</gene>
<feature type="compositionally biased region" description="Pro residues" evidence="1">
    <location>
        <begin position="412"/>
        <end position="426"/>
    </location>
</feature>
<feature type="compositionally biased region" description="Basic and acidic residues" evidence="1">
    <location>
        <begin position="743"/>
        <end position="753"/>
    </location>
</feature>
<feature type="compositionally biased region" description="Low complexity" evidence="1">
    <location>
        <begin position="296"/>
        <end position="309"/>
    </location>
</feature>
<dbReference type="Proteomes" id="UP001150907">
    <property type="component" value="Unassembled WGS sequence"/>
</dbReference>
<evidence type="ECO:0000313" key="2">
    <source>
        <dbReference type="EMBL" id="KAJ2005847.1"/>
    </source>
</evidence>
<feature type="region of interest" description="Disordered" evidence="1">
    <location>
        <begin position="743"/>
        <end position="808"/>
    </location>
</feature>
<sequence>MDDSNIAAPKEHSPATSGDMEPGASTEQRTDSLAVTTPAAPSSLEDSLSTGGLPFGLLTSVGNINLSSTADSAEGFAGSGGRSGSKSSAADLSLDFNVDALNLENLAGLSGLDFDMANIFSQVSSASLGGFSGASSASAPLTASVVSETDKEPAAPLTASPERQGRSPVAASQAVVAQQAALEPAAAPVALGSGQASDSASASLAAAQPRSRMTAGSVTSAAALTAQAQSGVARAAGPVKAPRPATSPTQLTARPRPARPPSSPHSLAPSATRSLSSTSTSPSAGAAAPARPPSGGPANALRPAALRPGQPGPPGSRPRPMAPAAAAAAAGSARPGARPAPRPRPLMRPATPGTSMAVRSPTAGRPAPRPGTRPVSRPPASPGTSGLSPTAPQSAMPGRPGPLAVSPGGRPAAPPPASATPRPGPALSPVAGDSPLQRQGPEEEPSAEPAAEAGAGSTAGAAAPNFNAPSPAIDEERYLTESVIAACPPLIAPPRGFEPLYGLEGAFRSLCHGVMPSNAEWSSLNILAVTWPQLEVEPTASRRLAQRDIPDVSSMSASDSMRPVEERRPPSSAIHLYRLHVHPPPAWDAGARLRPIQPSLLPLCDLRMQQHWDEQVSRANMGRLVDDFALDGQSEQSSAAQAPAATGAWPCGTVNVSPLSGWHGGTSQVGAGEPMRVASAPRCAWSTDCRMLATGDRAGRFEIFQLGAELNSWHSVYHVDFDYPVIACLWIANQRKYGISRRPACEPTERDKSPSTSAQAASTSALPLSQLSEVTGPPPREQPADAAGANPHGNADCEAFASSDSPRTGSWDVDPTIFIRRLPFFGPRNTQGEYALVVLTADGQLVLIYQRDEKWARVVSPLEPQRRDLRPGLHRSGGTGTDGADASTLDASADDPDTDMSAADANADAGSSATAPGQVGDKSSSDMDDPWSNIPNGLITHADMMLVSKKWIYVAAHRAGAAPVKYPHEPGAILEELKHDGRILAPTVEVYRIQVEFASDYSPRLFAMPLVVQPITLLPGFAAMGASAMEVDSDSRTDATDDTTIPRLTHLKLITALNPEVRLVETNILGEQHYFPLLFVSLGKLEAGRVDPGPGLAAAAHDAHTTFIQVWRLEGAPHAQKSVVDLLRRPPPLKLTHMWTESRKGLLLSVIANRAERQQLRYLFAKPSDKDYRALMLTWADGKVEMLRNYQDHDSNSPSTDCFDQCVLAVPSSSECVIGSVLSPHYTAYFQLVMRPWTVELGKRQGDGSPRGFDDGLSTSAGATLAADASLATTEKTRNANSPNDKVEPDTAVACLWSQRHARFRLGWTPFFGDLPLQPHLQPQPSTSVPRPLGSLMNAHVQAYCGDLFAVRVLNKEDPTDLIAILANMATYEENQPLPEHQAKGKHAVRGLGAKEGESKPGGNEPHGDSGAQEVAEGTEEVLSVPSSRTLSQALFRACTLLANALGITSLELDPLSSTTPYVRRLLGAIMQIHFLAQHNIQATSLGLLLHIASVVEARVTTIHDHILQKVTANQNLFDIAESFSDKWQRTFPSTAALVLWCIDLFVALIRDTYLYLNVRCADGSGSMKRLCELDTAVASLVSREMSYLLSFRGAADVDGAPGEPSDACLLPGGLPSRLALIFHRPTLEALRSLMTFVAQLEMDLLRRIQILNSLPHNAAAIPEYANMVRSRDMVVSTAQQLAHALEYLPVSMQRMKDFLSEVRDMYSADGECTSLSAQTILASTSTVTGPFRKYLPQVARCFSRFILEPEPVNASISKPASPSALVLHDTRWMNVVMCRSNILGLPDSTAVFETPWCVKVPVTVMDPRLIEADEDALVPAAELAEWEKEKSEFERALDEDNVLFDIDDPGFIFFDNSGMPGSAEAEFEAGFAPAQHSLQPTNTPFVTLADAIAGSKAQQQPEQVNTPMQSEYSRAILFVASKAAAQAPVSITTRAPDFSDVLDSCIAKRDALADVDVDYMFNTPLLFDSMHGHSIGADLGASSGSSGSLTWQSCTTPRANGAGSGYSWTRQSIGSSDAGQAHAFRKRTGNAQHFAPHYPNASLLGTSGDEQLSSGWQFISTPRDPTLHIPTLLAQHAYSLAVLHQKRLQQRQAQNDPANCAHNGGDNDDDCDGGVSYCIDWSRSDGIVVESSPSSGLSSLAVSAVGGHAASNGMDTGSLAAHSFGRHQKQLEYMSNGSVDRVDVVQKIMLPSDARVKMCLRCGHVTRRETVSINTGKQCAGQDLAQSDGSGQTLGSATVSPIGWIGRFGITCVCGGSWITL</sequence>
<reference evidence="2" key="1">
    <citation type="submission" date="2022-07" db="EMBL/GenBank/DDBJ databases">
        <title>Phylogenomic reconstructions and comparative analyses of Kickxellomycotina fungi.</title>
        <authorList>
            <person name="Reynolds N.K."/>
            <person name="Stajich J.E."/>
            <person name="Barry K."/>
            <person name="Grigoriev I.V."/>
            <person name="Crous P."/>
            <person name="Smith M.E."/>
        </authorList>
    </citation>
    <scope>NUCLEOTIDE SEQUENCE</scope>
    <source>
        <strain evidence="2">IMI 214461</strain>
    </source>
</reference>
<dbReference type="EMBL" id="JANBQF010000083">
    <property type="protein sequence ID" value="KAJ2005847.1"/>
    <property type="molecule type" value="Genomic_DNA"/>
</dbReference>
<feature type="region of interest" description="Disordered" evidence="1">
    <location>
        <begin position="144"/>
        <end position="172"/>
    </location>
</feature>
<feature type="compositionally biased region" description="Low complexity" evidence="1">
    <location>
        <begin position="322"/>
        <end position="337"/>
    </location>
</feature>
<feature type="compositionally biased region" description="Low complexity" evidence="1">
    <location>
        <begin position="447"/>
        <end position="469"/>
    </location>
</feature>
<feature type="compositionally biased region" description="Low complexity" evidence="1">
    <location>
        <begin position="899"/>
        <end position="915"/>
    </location>
</feature>
<protein>
    <recommendedName>
        <fullName evidence="4">Mediator complex subunit 16</fullName>
    </recommendedName>
</protein>
<evidence type="ECO:0000256" key="1">
    <source>
        <dbReference type="SAM" id="MobiDB-lite"/>
    </source>
</evidence>
<evidence type="ECO:0000313" key="3">
    <source>
        <dbReference type="Proteomes" id="UP001150907"/>
    </source>
</evidence>
<accession>A0A9W8BHZ1</accession>
<feature type="region of interest" description="Disordered" evidence="1">
    <location>
        <begin position="1381"/>
        <end position="1419"/>
    </location>
</feature>
<feature type="region of interest" description="Disordered" evidence="1">
    <location>
        <begin position="233"/>
        <end position="469"/>
    </location>
</feature>
<feature type="region of interest" description="Disordered" evidence="1">
    <location>
        <begin position="866"/>
        <end position="931"/>
    </location>
</feature>
<evidence type="ECO:0008006" key="4">
    <source>
        <dbReference type="Google" id="ProtNLM"/>
    </source>
</evidence>
<keyword evidence="3" id="KW-1185">Reference proteome</keyword>
<comment type="caution">
    <text evidence="2">The sequence shown here is derived from an EMBL/GenBank/DDBJ whole genome shotgun (WGS) entry which is preliminary data.</text>
</comment>
<feature type="region of interest" description="Disordered" evidence="1">
    <location>
        <begin position="1"/>
        <end position="47"/>
    </location>
</feature>
<dbReference type="OrthoDB" id="5596412at2759"/>